<feature type="signal peptide" evidence="1">
    <location>
        <begin position="1"/>
        <end position="27"/>
    </location>
</feature>
<comment type="caution">
    <text evidence="2">The sequence shown here is derived from an EMBL/GenBank/DDBJ whole genome shotgun (WGS) entry which is preliminary data.</text>
</comment>
<dbReference type="Proteomes" id="UP000295151">
    <property type="component" value="Unassembled WGS sequence"/>
</dbReference>
<feature type="chain" id="PRO_5020185525" description="Lactococcin 972 family bacteriocin" evidence="1">
    <location>
        <begin position="28"/>
        <end position="79"/>
    </location>
</feature>
<proteinExistence type="predicted"/>
<dbReference type="OrthoDB" id="3831288at2"/>
<dbReference type="EMBL" id="SOCE01000002">
    <property type="protein sequence ID" value="TDU83848.1"/>
    <property type="molecule type" value="Genomic_DNA"/>
</dbReference>
<evidence type="ECO:0000313" key="3">
    <source>
        <dbReference type="Proteomes" id="UP000295151"/>
    </source>
</evidence>
<dbReference type="AlphaFoldDB" id="A0A4R7SZ75"/>
<name>A0A4R7SZ75_9ACTN</name>
<reference evidence="2 3" key="1">
    <citation type="submission" date="2019-03" db="EMBL/GenBank/DDBJ databases">
        <title>Genomic Encyclopedia of Type Strains, Phase III (KMG-III): the genomes of soil and plant-associated and newly described type strains.</title>
        <authorList>
            <person name="Whitman W."/>
        </authorList>
    </citation>
    <scope>NUCLEOTIDE SEQUENCE [LARGE SCALE GENOMIC DNA]</scope>
    <source>
        <strain evidence="2 3">VKM Ac-2575</strain>
    </source>
</reference>
<dbReference type="RefSeq" id="WP_133983391.1">
    <property type="nucleotide sequence ID" value="NZ_SOCE01000002.1"/>
</dbReference>
<evidence type="ECO:0000256" key="1">
    <source>
        <dbReference type="SAM" id="SignalP"/>
    </source>
</evidence>
<sequence length="79" mass="8678">MSTITRLIAAAGLAVTAVVGTTTAAHAQTTVTTGVQSEGEVACGYDYAKCVQQWFEYGEKYIVTHIYYRGGGYHFYWWG</sequence>
<gene>
    <name evidence="2" type="ORF">EV138_6312</name>
</gene>
<organism evidence="2 3">
    <name type="scientific">Kribbella voronezhensis</name>
    <dbReference type="NCBI Taxonomy" id="2512212"/>
    <lineage>
        <taxon>Bacteria</taxon>
        <taxon>Bacillati</taxon>
        <taxon>Actinomycetota</taxon>
        <taxon>Actinomycetes</taxon>
        <taxon>Propionibacteriales</taxon>
        <taxon>Kribbellaceae</taxon>
        <taxon>Kribbella</taxon>
    </lineage>
</organism>
<evidence type="ECO:0000313" key="2">
    <source>
        <dbReference type="EMBL" id="TDU83848.1"/>
    </source>
</evidence>
<keyword evidence="3" id="KW-1185">Reference proteome</keyword>
<evidence type="ECO:0008006" key="4">
    <source>
        <dbReference type="Google" id="ProtNLM"/>
    </source>
</evidence>
<protein>
    <recommendedName>
        <fullName evidence="4">Lactococcin 972 family bacteriocin</fullName>
    </recommendedName>
</protein>
<keyword evidence="1" id="KW-0732">Signal</keyword>
<accession>A0A4R7SZ75</accession>